<organism evidence="12">
    <name type="scientific">Bacillus subtilis subsp. natto</name>
    <dbReference type="NCBI Taxonomy" id="86029"/>
    <lineage>
        <taxon>Bacteria</taxon>
        <taxon>Bacillati</taxon>
        <taxon>Bacillota</taxon>
        <taxon>Bacilli</taxon>
        <taxon>Bacillales</taxon>
        <taxon>Bacillaceae</taxon>
        <taxon>Bacillus</taxon>
    </lineage>
</organism>
<evidence type="ECO:0000256" key="4">
    <source>
        <dbReference type="ARBA" id="ARBA00022741"/>
    </source>
</evidence>
<dbReference type="Pfam" id="PF00317">
    <property type="entry name" value="Ribonuc_red_lgN"/>
    <property type="match status" value="1"/>
</dbReference>
<dbReference type="InterPro" id="IPR000788">
    <property type="entry name" value="RNR_lg_C"/>
</dbReference>
<dbReference type="InterPro" id="IPR008926">
    <property type="entry name" value="RNR_R1-su_N"/>
</dbReference>
<gene>
    <name evidence="12" type="primary">nrdE</name>
</gene>
<evidence type="ECO:0000256" key="5">
    <source>
        <dbReference type="ARBA" id="ARBA00022840"/>
    </source>
</evidence>
<keyword evidence="12" id="KW-0614">Plasmid</keyword>
<evidence type="ECO:0000256" key="8">
    <source>
        <dbReference type="ARBA" id="ARBA00047754"/>
    </source>
</evidence>
<comment type="similarity">
    <text evidence="1 10">Belongs to the ribonucleoside diphosphate reductase large chain family.</text>
</comment>
<geneLocation type="plasmid" evidence="12">
    <name>pLS32</name>
</geneLocation>
<dbReference type="Gene3D" id="3.20.70.20">
    <property type="match status" value="1"/>
</dbReference>
<evidence type="ECO:0000256" key="6">
    <source>
        <dbReference type="ARBA" id="ARBA00023002"/>
    </source>
</evidence>
<dbReference type="PRINTS" id="PR01183">
    <property type="entry name" value="RIBORDTASEM1"/>
</dbReference>
<evidence type="ECO:0000256" key="10">
    <source>
        <dbReference type="RuleBase" id="RU003410"/>
    </source>
</evidence>
<reference evidence="12" key="2">
    <citation type="submission" date="2011-02" db="EMBL/GenBank/DDBJ databases">
        <title>Genetic factors for stable replication of pLS32 in Bacillus subtilis.</title>
        <authorList>
            <person name="Itaya M."/>
        </authorList>
    </citation>
    <scope>NUCLEOTIDE SEQUENCE</scope>
    <source>
        <strain evidence="12">IAM 11631</strain>
        <plasmid evidence="12">pLS32</plasmid>
    </source>
</reference>
<proteinExistence type="inferred from homology"/>
<dbReference type="InterPro" id="IPR005144">
    <property type="entry name" value="ATP-cone_dom"/>
</dbReference>
<evidence type="ECO:0000256" key="7">
    <source>
        <dbReference type="ARBA" id="ARBA00023116"/>
    </source>
</evidence>
<keyword evidence="5 9" id="KW-0067">ATP-binding</keyword>
<dbReference type="EMBL" id="AB615353">
    <property type="protein sequence ID" value="BAJ77029.1"/>
    <property type="molecule type" value="Genomic_DNA"/>
</dbReference>
<dbReference type="InterPro" id="IPR013346">
    <property type="entry name" value="NrdE_NrdA_C"/>
</dbReference>
<dbReference type="NCBIfam" id="TIGR02506">
    <property type="entry name" value="NrdE_NrdA"/>
    <property type="match status" value="1"/>
</dbReference>
<dbReference type="SUPFAM" id="SSF48168">
    <property type="entry name" value="R1 subunit of ribonucleotide reductase, N-terminal domain"/>
    <property type="match status" value="1"/>
</dbReference>
<dbReference type="SUPFAM" id="SSF51998">
    <property type="entry name" value="PFL-like glycyl radical enzymes"/>
    <property type="match status" value="1"/>
</dbReference>
<keyword evidence="7 10" id="KW-0215">Deoxyribonucleotide synthesis</keyword>
<evidence type="ECO:0000256" key="9">
    <source>
        <dbReference type="PROSITE-ProRule" id="PRU00492"/>
    </source>
</evidence>
<dbReference type="RefSeq" id="WP_013603309.1">
    <property type="nucleotide sequence ID" value="NC_015149.1"/>
</dbReference>
<dbReference type="AlphaFoldDB" id="E9RJD4"/>
<evidence type="ECO:0000256" key="3">
    <source>
        <dbReference type="ARBA" id="ARBA00022533"/>
    </source>
</evidence>
<keyword evidence="3" id="KW-0021">Allosteric enzyme</keyword>
<evidence type="ECO:0000313" key="12">
    <source>
        <dbReference type="EMBL" id="BAJ77029.1"/>
    </source>
</evidence>
<dbReference type="GO" id="GO:0005971">
    <property type="term" value="C:ribonucleoside-diphosphate reductase complex"/>
    <property type="evidence" value="ECO:0007669"/>
    <property type="project" value="TreeGrafter"/>
</dbReference>
<feature type="domain" description="ATP-cone" evidence="11">
    <location>
        <begin position="1"/>
        <end position="100"/>
    </location>
</feature>
<reference evidence="12" key="1">
    <citation type="journal article" date="1997" name="Proc. Natl. Acad. Sci. U.S.A.">
        <title>Experimental surgery to create subgenomes of Bacillus subtilis 168.</title>
        <authorList>
            <person name="Itaya M."/>
            <person name="Tanaka T."/>
        </authorList>
    </citation>
    <scope>NUCLEOTIDE SEQUENCE</scope>
    <source>
        <strain evidence="12">IAM 11631</strain>
        <plasmid evidence="12">pLS32</plasmid>
    </source>
</reference>
<dbReference type="Pfam" id="PF02867">
    <property type="entry name" value="Ribonuc_red_lgC"/>
    <property type="match status" value="1"/>
</dbReference>
<comment type="catalytic activity">
    <reaction evidence="8 10">
        <text>a 2'-deoxyribonucleoside 5'-diphosphate + [thioredoxin]-disulfide + H2O = a ribonucleoside 5'-diphosphate + [thioredoxin]-dithiol</text>
        <dbReference type="Rhea" id="RHEA:23252"/>
        <dbReference type="Rhea" id="RHEA-COMP:10698"/>
        <dbReference type="Rhea" id="RHEA-COMP:10700"/>
        <dbReference type="ChEBI" id="CHEBI:15377"/>
        <dbReference type="ChEBI" id="CHEBI:29950"/>
        <dbReference type="ChEBI" id="CHEBI:50058"/>
        <dbReference type="ChEBI" id="CHEBI:57930"/>
        <dbReference type="ChEBI" id="CHEBI:73316"/>
        <dbReference type="EC" id="1.17.4.1"/>
    </reaction>
</comment>
<evidence type="ECO:0000259" key="11">
    <source>
        <dbReference type="PROSITE" id="PS51161"/>
    </source>
</evidence>
<name>E9RJD4_BACNA</name>
<keyword evidence="6 10" id="KW-0560">Oxidoreductase</keyword>
<evidence type="ECO:0000256" key="1">
    <source>
        <dbReference type="ARBA" id="ARBA00010406"/>
    </source>
</evidence>
<dbReference type="PANTHER" id="PTHR11573">
    <property type="entry name" value="RIBONUCLEOSIDE-DIPHOSPHATE REDUCTASE LARGE CHAIN"/>
    <property type="match status" value="1"/>
</dbReference>
<evidence type="ECO:0000256" key="2">
    <source>
        <dbReference type="ARBA" id="ARBA00012274"/>
    </source>
</evidence>
<accession>E9RJD4</accession>
<sequence length="789" mass="90789">MTVVIKDKNKKRERRMEFDRERLISFIKRGFENIEVNPTTKESYISKVVRTIERREEIESKDITKILIQNALVLTNDIKNDSGYVSPDYLVNTNWNRFARYVKLQELYKRASKNRSYDSKEKYGDFYGLIVTLTEKGLYTPDILANYTREELVKAGNSIVPERDELFDFAGLHSLSGRYCVKDFDKSVYELPQERFMIAALHLMMPEEKDRVEKAIELYWALSNLYLTLATPTLMNAGRVTGGLSSCFVLTTEDSLRGIFDDNTDVSTFSKNGAGIGIYFGKLRATGSDIRGHKGAASGILGWIKQLDNTAVSVDQLGQRPGAVAVYLDIWHKDIEDFIDLRLNTGDKSKRAYNVFTGLCIPDEFMRQVEKRGDFYLFDPHEIKQKMGFSLEDFYDKKKLGEKETPNPIDHAWTYHYYLCVDNNNLDKRRVPAIELKKRYMKAQLETGIPYMFYRDTVNRNNPNSHSGMIYSSNLCSEIAQNMSPSFVTQETINWETGEVIIHKQIGDLVTCNLSSLVVNRTEKDGVTERVIKIQMRALDNVISLLKVPVPQAQYTNMKYRAVGAGEQGIAALLAQEGIMWDSEQAIEYISKLEEKIMLNCIKASALLGKEKGSYPVFEGSKWQTGEWFEERDLNSPEWLEVKELASKYMRNGYLRAIAPTGGTSVIAGSTPGIDPIFDVIYFERKKDFHLPILVPELNQKTWFFYKPTMKMEYENEKQLAHLWAIKHNAARQKFVDQAISHNFYIPQDIKAKNFYKLHMENWKAGVKTSYYTRSWDQKHESSCLACSA</sequence>
<dbReference type="InterPro" id="IPR013509">
    <property type="entry name" value="RNR_lsu_N"/>
</dbReference>
<dbReference type="GO" id="GO:0005524">
    <property type="term" value="F:ATP binding"/>
    <property type="evidence" value="ECO:0007669"/>
    <property type="project" value="UniProtKB-UniRule"/>
</dbReference>
<dbReference type="EC" id="1.17.4.1" evidence="2 10"/>
<keyword evidence="4 9" id="KW-0547">Nucleotide-binding</keyword>
<dbReference type="InterPro" id="IPR039718">
    <property type="entry name" value="Rrm1"/>
</dbReference>
<dbReference type="GO" id="GO:0009263">
    <property type="term" value="P:deoxyribonucleotide biosynthetic process"/>
    <property type="evidence" value="ECO:0007669"/>
    <property type="project" value="UniProtKB-KW"/>
</dbReference>
<dbReference type="CDD" id="cd01679">
    <property type="entry name" value="RNR_I"/>
    <property type="match status" value="1"/>
</dbReference>
<dbReference type="PROSITE" id="PS51161">
    <property type="entry name" value="ATP_CONE"/>
    <property type="match status" value="1"/>
</dbReference>
<comment type="function">
    <text evidence="10">Provides the precursors necessary for DNA synthesis. Catalyzes the biosynthesis of deoxyribonucleotides from the corresponding ribonucleotides.</text>
</comment>
<dbReference type="UniPathway" id="UPA00326"/>
<protein>
    <recommendedName>
        <fullName evidence="2 10">Ribonucleoside-diphosphate reductase</fullName>
        <ecNumber evidence="2 10">1.17.4.1</ecNumber>
    </recommendedName>
</protein>
<dbReference type="SMR" id="E9RJD4"/>
<dbReference type="GO" id="GO:0004748">
    <property type="term" value="F:ribonucleoside-diphosphate reductase activity, thioredoxin disulfide as acceptor"/>
    <property type="evidence" value="ECO:0007669"/>
    <property type="project" value="UniProtKB-EC"/>
</dbReference>
<dbReference type="PANTHER" id="PTHR11573:SF6">
    <property type="entry name" value="RIBONUCLEOSIDE-DIPHOSPHATE REDUCTASE LARGE SUBUNIT"/>
    <property type="match status" value="1"/>
</dbReference>